<sequence length="536" mass="58374">MSLSVSRRWWVSLALAVLLCGCWVSCTLALTSTNPHTDANHEVEKAEEPIQVFMCADSGDYSGAHELGILQNSMEDAEVLKLAHCQSAQLGYIRHADGHAIRSLIVTTGIGYISATLCTSSVLRFRHARHVEYKSIVFIGTSGFSPMVGGWDPRNTTAFAAFVERENAAMRQGEPDTEVNADAAPPALFKTLKEVQEAEAEAARRLQSSVDAGEKFPLPSPSQLNFEHAKAGVQLEQDGCAPRLVGAATPLAIGSVCVTSAAFFMESGSCTERTRHTQCSRPHCSGFEIRYMREPNMYFTKNNFAEAIKAASADRAWPAMPPLVEAGLQRFWAANEAIEAAGRVSPAKPSFVTCAESTVNAINVGAERDFLCREYTAHTLNSMYRQTAEPHRDADPVRAPLTVNDVVCVQAMEGVGFLRSMAADAAAVASIPVAVLRTASNYDMYPLKKHYVQPEVWRAAVTSRKVAVSPEVAQAIEAAAAGESTTSDIAAYTWQQNFEFMSAEEYEKFVVASFHYSVKTVTFVVSNFFFGGRAFE</sequence>
<dbReference type="PROSITE" id="PS51257">
    <property type="entry name" value="PROKAR_LIPOPROTEIN"/>
    <property type="match status" value="1"/>
</dbReference>
<dbReference type="RefSeq" id="XP_015660466.1">
    <property type="nucleotide sequence ID" value="XM_015800459.1"/>
</dbReference>
<dbReference type="GeneID" id="26903491"/>
<accession>A0A0M9G4E6</accession>
<evidence type="ECO:0000313" key="2">
    <source>
        <dbReference type="EMBL" id="KPA82027.1"/>
    </source>
</evidence>
<protein>
    <submittedName>
        <fullName evidence="2">Uncharacterized protein</fullName>
    </submittedName>
</protein>
<dbReference type="OrthoDB" id="271148at2759"/>
<dbReference type="Proteomes" id="UP000037923">
    <property type="component" value="Unassembled WGS sequence"/>
</dbReference>
<name>A0A0M9G4E6_LEPPY</name>
<feature type="signal peptide" evidence="1">
    <location>
        <begin position="1"/>
        <end position="29"/>
    </location>
</feature>
<evidence type="ECO:0000313" key="3">
    <source>
        <dbReference type="Proteomes" id="UP000037923"/>
    </source>
</evidence>
<dbReference type="VEuPathDB" id="TriTrypDB:LpyrH10_05_0600"/>
<keyword evidence="1" id="KW-0732">Signal</keyword>
<feature type="chain" id="PRO_5007418480" evidence="1">
    <location>
        <begin position="30"/>
        <end position="536"/>
    </location>
</feature>
<dbReference type="EMBL" id="LGTL01000005">
    <property type="protein sequence ID" value="KPA82026.1"/>
    <property type="molecule type" value="Genomic_DNA"/>
</dbReference>
<evidence type="ECO:0000256" key="1">
    <source>
        <dbReference type="SAM" id="SignalP"/>
    </source>
</evidence>
<gene>
    <name evidence="2" type="ORF">ABB37_03200</name>
</gene>
<reference evidence="2 3" key="1">
    <citation type="submission" date="2015-07" db="EMBL/GenBank/DDBJ databases">
        <title>High-quality genome of monoxenous trypanosomatid Leptomonas pyrrhocoris.</title>
        <authorList>
            <person name="Flegontov P."/>
            <person name="Butenko A."/>
            <person name="Firsov S."/>
            <person name="Vlcek C."/>
            <person name="Logacheva M.D."/>
            <person name="Field M."/>
            <person name="Filatov D."/>
            <person name="Flegontova O."/>
            <person name="Gerasimov E."/>
            <person name="Jackson A.P."/>
            <person name="Kelly S."/>
            <person name="Opperdoes F."/>
            <person name="O'Reilly A."/>
            <person name="Votypka J."/>
            <person name="Yurchenko V."/>
            <person name="Lukes J."/>
        </authorList>
    </citation>
    <scope>NUCLEOTIDE SEQUENCE [LARGE SCALE GENOMIC DNA]</scope>
    <source>
        <strain evidence="2">H10</strain>
    </source>
</reference>
<dbReference type="RefSeq" id="XP_015660465.1">
    <property type="nucleotide sequence ID" value="XM_015800458.1"/>
</dbReference>
<comment type="caution">
    <text evidence="2">The sequence shown here is derived from an EMBL/GenBank/DDBJ whole genome shotgun (WGS) entry which is preliminary data.</text>
</comment>
<keyword evidence="3" id="KW-1185">Reference proteome</keyword>
<organism evidence="2 3">
    <name type="scientific">Leptomonas pyrrhocoris</name>
    <name type="common">Firebug parasite</name>
    <dbReference type="NCBI Taxonomy" id="157538"/>
    <lineage>
        <taxon>Eukaryota</taxon>
        <taxon>Discoba</taxon>
        <taxon>Euglenozoa</taxon>
        <taxon>Kinetoplastea</taxon>
        <taxon>Metakinetoplastina</taxon>
        <taxon>Trypanosomatida</taxon>
        <taxon>Trypanosomatidae</taxon>
        <taxon>Leishmaniinae</taxon>
        <taxon>Leptomonas</taxon>
    </lineage>
</organism>
<proteinExistence type="predicted"/>
<dbReference type="OMA" id="WDGCSPR"/>
<dbReference type="EMBL" id="LGTL01000005">
    <property type="protein sequence ID" value="KPA82027.1"/>
    <property type="molecule type" value="Genomic_DNA"/>
</dbReference>
<dbReference type="AlphaFoldDB" id="A0A0M9G4E6"/>